<reference evidence="3" key="3">
    <citation type="submission" date="2023-12" db="EMBL/GenBank/DDBJ databases">
        <authorList>
            <person name="Sun Q."/>
            <person name="Inoue M."/>
        </authorList>
    </citation>
    <scope>NUCLEOTIDE SEQUENCE</scope>
    <source>
        <strain evidence="3">JCM 4816</strain>
    </source>
</reference>
<proteinExistence type="predicted"/>
<keyword evidence="4" id="KW-1185">Reference proteome</keyword>
<dbReference type="Proteomes" id="UP001501455">
    <property type="component" value="Unassembled WGS sequence"/>
</dbReference>
<evidence type="ECO:0000313" key="4">
    <source>
        <dbReference type="Proteomes" id="UP001501455"/>
    </source>
</evidence>
<evidence type="ECO:0000256" key="1">
    <source>
        <dbReference type="SAM" id="MobiDB-lite"/>
    </source>
</evidence>
<comment type="caution">
    <text evidence="3">The sequence shown here is derived from an EMBL/GenBank/DDBJ whole genome shotgun (WGS) entry which is preliminary data.</text>
</comment>
<accession>A0ABP6U676</accession>
<reference evidence="4" key="2">
    <citation type="journal article" date="2019" name="Int. J. Syst. Evol. Microbiol.">
        <title>The Global Catalogue of Microorganisms (GCM) 10K type strain sequencing project: providing services to taxonomists for standard genome sequencing and annotation.</title>
        <authorList>
            <consortium name="The Broad Institute Genomics Platform"/>
            <consortium name="The Broad Institute Genome Sequencing Center for Infectious Disease"/>
            <person name="Wu L."/>
            <person name="Ma J."/>
        </authorList>
    </citation>
    <scope>NUCLEOTIDE SEQUENCE [LARGE SCALE GENOMIC DNA]</scope>
    <source>
        <strain evidence="4">JCM 4816</strain>
    </source>
</reference>
<name>A0ABP6U676_9ACTN</name>
<dbReference type="EMBL" id="BAAAXF010000074">
    <property type="protein sequence ID" value="GAA3503185.1"/>
    <property type="molecule type" value="Genomic_DNA"/>
</dbReference>
<organism evidence="3 4">
    <name type="scientific">Streptomyces prasinosporus</name>
    <dbReference type="NCBI Taxonomy" id="68256"/>
    <lineage>
        <taxon>Bacteria</taxon>
        <taxon>Bacillati</taxon>
        <taxon>Actinomycetota</taxon>
        <taxon>Actinomycetes</taxon>
        <taxon>Kitasatosporales</taxon>
        <taxon>Streptomycetaceae</taxon>
        <taxon>Streptomyces</taxon>
        <taxon>Streptomyces albogriseolus group</taxon>
    </lineage>
</organism>
<protein>
    <submittedName>
        <fullName evidence="3">Uncharacterized protein</fullName>
    </submittedName>
</protein>
<feature type="region of interest" description="Disordered" evidence="1">
    <location>
        <begin position="48"/>
        <end position="88"/>
    </location>
</feature>
<gene>
    <name evidence="2" type="ORF">GCM10019016_062650</name>
    <name evidence="3" type="ORF">GCM10019016_102950</name>
</gene>
<reference evidence="3" key="1">
    <citation type="journal article" date="2014" name="Int. J. Syst. Evol. Microbiol.">
        <title>Complete genome of a new Firmicutes species belonging to the dominant human colonic microbiota ('Ruminococcus bicirculans') reveals two chromosomes and a selective capacity to utilize plant glucans.</title>
        <authorList>
            <consortium name="NISC Comparative Sequencing Program"/>
            <person name="Wegmann U."/>
            <person name="Louis P."/>
            <person name="Goesmann A."/>
            <person name="Henrissat B."/>
            <person name="Duncan S.H."/>
            <person name="Flint H.J."/>
        </authorList>
    </citation>
    <scope>NUCLEOTIDE SEQUENCE</scope>
    <source>
        <strain evidence="3">JCM 4816</strain>
    </source>
</reference>
<evidence type="ECO:0000313" key="3">
    <source>
        <dbReference type="EMBL" id="GAA3503185.1"/>
    </source>
</evidence>
<evidence type="ECO:0000313" key="2">
    <source>
        <dbReference type="EMBL" id="GAA3499161.1"/>
    </source>
</evidence>
<dbReference type="EMBL" id="BAAAXF010000042">
    <property type="protein sequence ID" value="GAA3499161.1"/>
    <property type="molecule type" value="Genomic_DNA"/>
</dbReference>
<sequence length="88" mass="9076">MPFSGPRRRSRFGTLQCTGKVVLQVLRHGDTSKLPEPVTSDLCEGVHPVATEGASDGRSSGAGYAPGGRTGRSTSSTVARAGDPKPLP</sequence>